<dbReference type="Proteomes" id="UP000254794">
    <property type="component" value="Unassembled WGS sequence"/>
</dbReference>
<evidence type="ECO:0000313" key="2">
    <source>
        <dbReference type="Proteomes" id="UP000254794"/>
    </source>
</evidence>
<accession>A0A378JS14</accession>
<dbReference type="EMBL" id="UGOD01000001">
    <property type="protein sequence ID" value="STX50942.1"/>
    <property type="molecule type" value="Genomic_DNA"/>
</dbReference>
<organism evidence="1 2">
    <name type="scientific">Legionella busanensis</name>
    <dbReference type="NCBI Taxonomy" id="190655"/>
    <lineage>
        <taxon>Bacteria</taxon>
        <taxon>Pseudomonadati</taxon>
        <taxon>Pseudomonadota</taxon>
        <taxon>Gammaproteobacteria</taxon>
        <taxon>Legionellales</taxon>
        <taxon>Legionellaceae</taxon>
        <taxon>Legionella</taxon>
    </lineage>
</organism>
<proteinExistence type="predicted"/>
<evidence type="ECO:0000313" key="1">
    <source>
        <dbReference type="EMBL" id="STX50942.1"/>
    </source>
</evidence>
<dbReference type="AlphaFoldDB" id="A0A378JS14"/>
<protein>
    <submittedName>
        <fullName evidence="1">Legionella vir region protein</fullName>
    </submittedName>
</protein>
<sequence length="294" mass="33664">MYFMINGEELAALYTLPHIQQLAYLRGIRPYMNVKTGIVGLERGISHQSIAEQLFVESHQGIKSVTYSRAQVRRALAGLERAGLIQLQSTSEKLILKCLLASSDYFVQKKAVTKPSAQSVMVNAAKALEETGQEAAKHLKADMGKLQKADTPHKDNNYLYILQKFEKFWASYPHKKSKDKALEEFQRINPNENLLSEMLQALHAQIKNRDDLQLTGNWIPPWKYPANWLAQQCWNDELTPITTLERNHAKTTTYSRKKSSSEFFWQECAGTDFDFDEDESRQSSSDNVVAFRQN</sequence>
<keyword evidence="2" id="KW-1185">Reference proteome</keyword>
<reference evidence="1 2" key="1">
    <citation type="submission" date="2018-06" db="EMBL/GenBank/DDBJ databases">
        <authorList>
            <consortium name="Pathogen Informatics"/>
            <person name="Doyle S."/>
        </authorList>
    </citation>
    <scope>NUCLEOTIDE SEQUENCE [LARGE SCALE GENOMIC DNA]</scope>
    <source>
        <strain evidence="1 2">NCTC13316</strain>
    </source>
</reference>
<gene>
    <name evidence="1" type="primary">IvrA_2</name>
    <name evidence="1" type="ORF">NCTC13316_01031</name>
</gene>
<dbReference type="OrthoDB" id="6174582at2"/>
<name>A0A378JS14_9GAMM</name>